<feature type="compositionally biased region" description="Low complexity" evidence="1">
    <location>
        <begin position="9"/>
        <end position="18"/>
    </location>
</feature>
<keyword evidence="3" id="KW-1185">Reference proteome</keyword>
<dbReference type="AlphaFoldDB" id="A0A0R3T4X7"/>
<protein>
    <submittedName>
        <fullName evidence="4">Secreted protein</fullName>
    </submittedName>
</protein>
<name>A0A0R3T4X7_RODNA</name>
<proteinExistence type="predicted"/>
<evidence type="ECO:0000256" key="1">
    <source>
        <dbReference type="SAM" id="MobiDB-lite"/>
    </source>
</evidence>
<organism evidence="4">
    <name type="scientific">Rodentolepis nana</name>
    <name type="common">Dwarf tapeworm</name>
    <name type="synonym">Hymenolepis nana</name>
    <dbReference type="NCBI Taxonomy" id="102285"/>
    <lineage>
        <taxon>Eukaryota</taxon>
        <taxon>Metazoa</taxon>
        <taxon>Spiralia</taxon>
        <taxon>Lophotrochozoa</taxon>
        <taxon>Platyhelminthes</taxon>
        <taxon>Cestoda</taxon>
        <taxon>Eucestoda</taxon>
        <taxon>Cyclophyllidea</taxon>
        <taxon>Hymenolepididae</taxon>
        <taxon>Rodentolepis</taxon>
    </lineage>
</organism>
<dbReference type="EMBL" id="UZAE01000971">
    <property type="protein sequence ID" value="VDN97973.1"/>
    <property type="molecule type" value="Genomic_DNA"/>
</dbReference>
<reference evidence="4" key="1">
    <citation type="submission" date="2017-02" db="UniProtKB">
        <authorList>
            <consortium name="WormBaseParasite"/>
        </authorList>
    </citation>
    <scope>IDENTIFICATION</scope>
</reference>
<feature type="region of interest" description="Disordered" evidence="1">
    <location>
        <begin position="1"/>
        <end position="21"/>
    </location>
</feature>
<sequence length="70" mass="7672">MPLSKSSLPTTVTPVTTTESGEEYADERDFNIFVIAFSALQEEVTHDCRRIATLLLSGFLVVGILPLNSE</sequence>
<reference evidence="2 3" key="2">
    <citation type="submission" date="2018-11" db="EMBL/GenBank/DDBJ databases">
        <authorList>
            <consortium name="Pathogen Informatics"/>
        </authorList>
    </citation>
    <scope>NUCLEOTIDE SEQUENCE [LARGE SCALE GENOMIC DNA]</scope>
</reference>
<evidence type="ECO:0000313" key="3">
    <source>
        <dbReference type="Proteomes" id="UP000278807"/>
    </source>
</evidence>
<evidence type="ECO:0000313" key="2">
    <source>
        <dbReference type="EMBL" id="VDN97973.1"/>
    </source>
</evidence>
<dbReference type="Proteomes" id="UP000278807">
    <property type="component" value="Unassembled WGS sequence"/>
</dbReference>
<accession>A0A0R3T4X7</accession>
<evidence type="ECO:0000313" key="4">
    <source>
        <dbReference type="WBParaSite" id="HNAJ_0000211501-mRNA-1"/>
    </source>
</evidence>
<dbReference type="WBParaSite" id="HNAJ_0000211501-mRNA-1">
    <property type="protein sequence ID" value="HNAJ_0000211501-mRNA-1"/>
    <property type="gene ID" value="HNAJ_0000211501"/>
</dbReference>
<gene>
    <name evidence="2" type="ORF">HNAJ_LOCUS2114</name>
</gene>